<keyword evidence="2" id="KW-1185">Reference proteome</keyword>
<accession>A0A828Y074</accession>
<sequence>MIVDRYEGSKLVCMYLDPLSGEVTGCAFELDQIEPFHSTEWI</sequence>
<proteinExistence type="predicted"/>
<organism evidence="1 2">
    <name type="scientific">Leptospira kirschneri str. 200802841</name>
    <dbReference type="NCBI Taxonomy" id="1193047"/>
    <lineage>
        <taxon>Bacteria</taxon>
        <taxon>Pseudomonadati</taxon>
        <taxon>Spirochaetota</taxon>
        <taxon>Spirochaetia</taxon>
        <taxon>Leptospirales</taxon>
        <taxon>Leptospiraceae</taxon>
        <taxon>Leptospira</taxon>
    </lineage>
</organism>
<reference evidence="1" key="1">
    <citation type="submission" date="2012-10" db="EMBL/GenBank/DDBJ databases">
        <authorList>
            <person name="Harkins D.M."/>
            <person name="Durkin A.S."/>
            <person name="Brinkac L.M."/>
            <person name="Selengut J.D."/>
            <person name="Sanka R."/>
            <person name="DePew J."/>
            <person name="Purushe J."/>
            <person name="Picardeau M."/>
            <person name="Werts C."/>
            <person name="Goarant C."/>
            <person name="Vinetz J.M."/>
            <person name="Sutton G.G."/>
            <person name="Nelson W.C."/>
            <person name="Fouts D.E."/>
        </authorList>
    </citation>
    <scope>NUCLEOTIDE SEQUENCE [LARGE SCALE GENOMIC DNA]</scope>
    <source>
        <strain evidence="1">200802841</strain>
    </source>
</reference>
<dbReference type="AlphaFoldDB" id="A0A828Y074"/>
<evidence type="ECO:0000313" key="1">
    <source>
        <dbReference type="EMBL" id="EKO50304.1"/>
    </source>
</evidence>
<gene>
    <name evidence="1" type="ORF">LEP1GSC131_0327</name>
</gene>
<name>A0A828Y074_9LEPT</name>
<protein>
    <submittedName>
        <fullName evidence="1">Uncharacterized protein</fullName>
    </submittedName>
</protein>
<dbReference type="EMBL" id="AKWH02000066">
    <property type="protein sequence ID" value="EKO50304.1"/>
    <property type="molecule type" value="Genomic_DNA"/>
</dbReference>
<dbReference type="Proteomes" id="UP000006339">
    <property type="component" value="Unassembled WGS sequence"/>
</dbReference>
<comment type="caution">
    <text evidence="1">The sequence shown here is derived from an EMBL/GenBank/DDBJ whole genome shotgun (WGS) entry which is preliminary data.</text>
</comment>
<evidence type="ECO:0000313" key="2">
    <source>
        <dbReference type="Proteomes" id="UP000006339"/>
    </source>
</evidence>